<accession>A0A0F9HQY8</accession>
<dbReference type="EMBL" id="LAZR01021801">
    <property type="protein sequence ID" value="KKL84080.1"/>
    <property type="molecule type" value="Genomic_DNA"/>
</dbReference>
<comment type="caution">
    <text evidence="1">The sequence shown here is derived from an EMBL/GenBank/DDBJ whole genome shotgun (WGS) entry which is preliminary data.</text>
</comment>
<reference evidence="1" key="1">
    <citation type="journal article" date="2015" name="Nature">
        <title>Complex archaea that bridge the gap between prokaryotes and eukaryotes.</title>
        <authorList>
            <person name="Spang A."/>
            <person name="Saw J.H."/>
            <person name="Jorgensen S.L."/>
            <person name="Zaremba-Niedzwiedzka K."/>
            <person name="Martijn J."/>
            <person name="Lind A.E."/>
            <person name="van Eijk R."/>
            <person name="Schleper C."/>
            <person name="Guy L."/>
            <person name="Ettema T.J."/>
        </authorList>
    </citation>
    <scope>NUCLEOTIDE SEQUENCE</scope>
</reference>
<evidence type="ECO:0000313" key="1">
    <source>
        <dbReference type="EMBL" id="KKL84080.1"/>
    </source>
</evidence>
<sequence length="81" mass="9477">MPCALCELKIRTPLYHEDGVCVVVDCIDCHVPMIVLKRHARTPTPTEEEHMMRVVGQLGFTITRKRPRKIRDHAHWHLEPK</sequence>
<proteinExistence type="predicted"/>
<protein>
    <submittedName>
        <fullName evidence="1">Uncharacterized protein</fullName>
    </submittedName>
</protein>
<organism evidence="1">
    <name type="scientific">marine sediment metagenome</name>
    <dbReference type="NCBI Taxonomy" id="412755"/>
    <lineage>
        <taxon>unclassified sequences</taxon>
        <taxon>metagenomes</taxon>
        <taxon>ecological metagenomes</taxon>
    </lineage>
</organism>
<dbReference type="AlphaFoldDB" id="A0A0F9HQY8"/>
<gene>
    <name evidence="1" type="ORF">LCGC14_1968300</name>
</gene>
<name>A0A0F9HQY8_9ZZZZ</name>